<dbReference type="NCBIfam" id="NF033902">
    <property type="entry name" value="iso_D2_wall_anc"/>
    <property type="match status" value="1"/>
</dbReference>
<evidence type="ECO:0000259" key="2">
    <source>
        <dbReference type="Pfam" id="PF16555"/>
    </source>
</evidence>
<protein>
    <recommendedName>
        <fullName evidence="6">Gram-positive cocci surface proteins LPxTG domain-containing protein</fullName>
    </recommendedName>
</protein>
<evidence type="ECO:0000313" key="5">
    <source>
        <dbReference type="Proteomes" id="UP000238650"/>
    </source>
</evidence>
<name>A0A2S9QPH3_9MICO</name>
<evidence type="ECO:0008006" key="6">
    <source>
        <dbReference type="Google" id="ProtNLM"/>
    </source>
</evidence>
<evidence type="ECO:0000313" key="4">
    <source>
        <dbReference type="EMBL" id="PRI11490.1"/>
    </source>
</evidence>
<dbReference type="EMBL" id="MWZD01000016">
    <property type="protein sequence ID" value="PRI11490.1"/>
    <property type="molecule type" value="Genomic_DNA"/>
</dbReference>
<dbReference type="InterPro" id="IPR048052">
    <property type="entry name" value="FM1-like"/>
</dbReference>
<dbReference type="Gene3D" id="2.60.40.10">
    <property type="entry name" value="Immunoglobulins"/>
    <property type="match status" value="2"/>
</dbReference>
<proteinExistence type="predicted"/>
<dbReference type="InterPro" id="IPR026466">
    <property type="entry name" value="Fim_isopep_form_D2_dom"/>
</dbReference>
<feature type="domain" description="Gram-positive pilin subunit D1 N-terminal" evidence="2">
    <location>
        <begin position="56"/>
        <end position="132"/>
    </location>
</feature>
<dbReference type="NCBIfam" id="TIGR04226">
    <property type="entry name" value="RrgB_K2N_iso_D2"/>
    <property type="match status" value="1"/>
</dbReference>
<dbReference type="Proteomes" id="UP000238650">
    <property type="component" value="Unassembled WGS sequence"/>
</dbReference>
<evidence type="ECO:0000256" key="1">
    <source>
        <dbReference type="SAM" id="Phobius"/>
    </source>
</evidence>
<dbReference type="Pfam" id="PF16555">
    <property type="entry name" value="GramPos_pilinD1"/>
    <property type="match status" value="1"/>
</dbReference>
<keyword evidence="1" id="KW-0812">Transmembrane</keyword>
<gene>
    <name evidence="4" type="ORF">B4915_06580</name>
</gene>
<dbReference type="AlphaFoldDB" id="A0A2S9QPH3"/>
<evidence type="ECO:0000259" key="3">
    <source>
        <dbReference type="Pfam" id="PF17802"/>
    </source>
</evidence>
<accession>A0A2S9QPH3</accession>
<sequence length="484" mass="50575">MELDSAPGDPVEDVVFEVRRVSHSGTPIDMRTIAGQQLAAQVLGSWDGVSLSAPFSVPSTGVEETTDEDGLAVFDNLELGLYLVEEVSAPAGVTPAGPFLVTLPLSQPGPHPETTSWTGDWWLYNVHVYPKNAVTPAPVKTVEDSEIHHRGQVTTWTITTTLQGAPHDLNGDSTITGDEVHSFTGFAVRDDLDSRLVYLADSLKLKVDGVDLVPADYTVTWDPAPDEEGVVPAGAVMLIQFTEQGLAKLNAAGDGGELAVSFDTVANASGVIPNTAQVYTNGYDTELGPDEQDVPPTVTPTVEQKFGGITLVKTASDTNAAQPGAKFQVWVDVNGNGKLDEGTDTAVDQDGTAGPDVWTTGNDGKVVIDGLRYSNWADGKAVTETDPEYNKYLLVEVDAPEGYSLLAAAVPFVVTTPASGEGATQVPVVNKPFNSGPELPLTGGAGLGLLIGTGAVLMGGGALLLGLHVARRRREQAAAAAALL</sequence>
<dbReference type="InterPro" id="IPR032364">
    <property type="entry name" value="GramPos_pilinD1_N"/>
</dbReference>
<keyword evidence="5" id="KW-1185">Reference proteome</keyword>
<dbReference type="InterPro" id="IPR013783">
    <property type="entry name" value="Ig-like_fold"/>
</dbReference>
<dbReference type="RefSeq" id="WP_105805032.1">
    <property type="nucleotide sequence ID" value="NZ_MWZD01000016.1"/>
</dbReference>
<keyword evidence="1" id="KW-1133">Transmembrane helix</keyword>
<comment type="caution">
    <text evidence="4">The sequence shown here is derived from an EMBL/GenBank/DDBJ whole genome shotgun (WGS) entry which is preliminary data.</text>
</comment>
<organism evidence="4 5">
    <name type="scientific">Leucobacter massiliensis</name>
    <dbReference type="NCBI Taxonomy" id="1686285"/>
    <lineage>
        <taxon>Bacteria</taxon>
        <taxon>Bacillati</taxon>
        <taxon>Actinomycetota</taxon>
        <taxon>Actinomycetes</taxon>
        <taxon>Micrococcales</taxon>
        <taxon>Microbacteriaceae</taxon>
        <taxon>Leucobacter</taxon>
    </lineage>
</organism>
<dbReference type="Gene3D" id="2.60.40.740">
    <property type="match status" value="1"/>
</dbReference>
<reference evidence="4 5" key="1">
    <citation type="journal article" date="2017" name="New Microbes New Infect">
        <title>Genome sequence of 'Leucobacter massiliensis' sp. nov. isolated from human pharynx after travel to the 2014 Hajj.</title>
        <authorList>
            <person name="Leangapichart T."/>
            <person name="Gautret P."/>
            <person name="Nguyen T.T."/>
            <person name="Armstrong N."/>
            <person name="Rolain J.M."/>
        </authorList>
    </citation>
    <scope>NUCLEOTIDE SEQUENCE [LARGE SCALE GENOMIC DNA]</scope>
    <source>
        <strain evidence="4 5">122RC15</strain>
    </source>
</reference>
<feature type="domain" description="SpaA-like prealbumin fold" evidence="3">
    <location>
        <begin position="308"/>
        <end position="416"/>
    </location>
</feature>
<dbReference type="GO" id="GO:0005975">
    <property type="term" value="P:carbohydrate metabolic process"/>
    <property type="evidence" value="ECO:0007669"/>
    <property type="project" value="UniProtKB-ARBA"/>
</dbReference>
<dbReference type="InterPro" id="IPR041033">
    <property type="entry name" value="SpaA_PFL_dom_1"/>
</dbReference>
<feature type="transmembrane region" description="Helical" evidence="1">
    <location>
        <begin position="445"/>
        <end position="467"/>
    </location>
</feature>
<dbReference type="OrthoDB" id="3199332at2"/>
<dbReference type="Pfam" id="PF17802">
    <property type="entry name" value="SpaA"/>
    <property type="match status" value="1"/>
</dbReference>
<keyword evidence="1" id="KW-0472">Membrane</keyword>